<organism evidence="2 3">
    <name type="scientific">Paspalum notatum var. saurae</name>
    <dbReference type="NCBI Taxonomy" id="547442"/>
    <lineage>
        <taxon>Eukaryota</taxon>
        <taxon>Viridiplantae</taxon>
        <taxon>Streptophyta</taxon>
        <taxon>Embryophyta</taxon>
        <taxon>Tracheophyta</taxon>
        <taxon>Spermatophyta</taxon>
        <taxon>Magnoliopsida</taxon>
        <taxon>Liliopsida</taxon>
        <taxon>Poales</taxon>
        <taxon>Poaceae</taxon>
        <taxon>PACMAD clade</taxon>
        <taxon>Panicoideae</taxon>
        <taxon>Andropogonodae</taxon>
        <taxon>Paspaleae</taxon>
        <taxon>Paspalinae</taxon>
        <taxon>Paspalum</taxon>
    </lineage>
</organism>
<name>A0AAQ3SYI8_PASNO</name>
<feature type="region of interest" description="Disordered" evidence="1">
    <location>
        <begin position="201"/>
        <end position="222"/>
    </location>
</feature>
<dbReference type="EMBL" id="CP144747">
    <property type="protein sequence ID" value="WVZ63270.1"/>
    <property type="molecule type" value="Genomic_DNA"/>
</dbReference>
<keyword evidence="3" id="KW-1185">Reference proteome</keyword>
<reference evidence="2 3" key="1">
    <citation type="submission" date="2024-02" db="EMBL/GenBank/DDBJ databases">
        <title>High-quality chromosome-scale genome assembly of Pensacola bahiagrass (Paspalum notatum Flugge var. saurae).</title>
        <authorList>
            <person name="Vega J.M."/>
            <person name="Podio M."/>
            <person name="Orjuela J."/>
            <person name="Siena L.A."/>
            <person name="Pessino S.C."/>
            <person name="Combes M.C."/>
            <person name="Mariac C."/>
            <person name="Albertini E."/>
            <person name="Pupilli F."/>
            <person name="Ortiz J.P.A."/>
            <person name="Leblanc O."/>
        </authorList>
    </citation>
    <scope>NUCLEOTIDE SEQUENCE [LARGE SCALE GENOMIC DNA]</scope>
    <source>
        <strain evidence="2">R1</strain>
        <tissue evidence="2">Leaf</tissue>
    </source>
</reference>
<feature type="region of interest" description="Disordered" evidence="1">
    <location>
        <begin position="30"/>
        <end position="49"/>
    </location>
</feature>
<gene>
    <name evidence="2" type="ORF">U9M48_012912</name>
</gene>
<accession>A0AAQ3SYI8</accession>
<dbReference type="AlphaFoldDB" id="A0AAQ3SYI8"/>
<evidence type="ECO:0000256" key="1">
    <source>
        <dbReference type="SAM" id="MobiDB-lite"/>
    </source>
</evidence>
<evidence type="ECO:0000313" key="3">
    <source>
        <dbReference type="Proteomes" id="UP001341281"/>
    </source>
</evidence>
<dbReference type="Proteomes" id="UP001341281">
    <property type="component" value="Chromosome 03"/>
</dbReference>
<sequence>MYRLRSIALRRSFREFAAWLRASVRTRTTRYSPPSRVPSPRSPPPCVPGPPPLSVGTFLTLTVFSSLLRFDPHLPPPLSHPSLPPRPRPRLAVSRLRSRPWRCFASPSPWCTPSSALPRRCPRAALPTLAPLHDAISRRICEEEAGNGGICKEWHQRRRRLLRPAVGASEVEARPRLAVPRGRRCGPERLSHVAVDAAPCGPEPLSEPVPRSSTSARVPHPHWSRRLTPATSISSHCHGTSTTVMKSRVRFGTMDLEFSNGSADNEDTKRRPHLILHLEDDLRMESLKDDLRMESLVKNFSTLWSVVSRVSGDVEVSCTEHLHSQQ</sequence>
<protein>
    <submittedName>
        <fullName evidence="2">Uncharacterized protein</fullName>
    </submittedName>
</protein>
<feature type="compositionally biased region" description="Pro residues" evidence="1">
    <location>
        <begin position="35"/>
        <end position="49"/>
    </location>
</feature>
<proteinExistence type="predicted"/>
<evidence type="ECO:0000313" key="2">
    <source>
        <dbReference type="EMBL" id="WVZ63270.1"/>
    </source>
</evidence>